<keyword evidence="4" id="KW-1185">Reference proteome</keyword>
<feature type="transmembrane region" description="Helical" evidence="2">
    <location>
        <begin position="88"/>
        <end position="108"/>
    </location>
</feature>
<feature type="compositionally biased region" description="Basic and acidic residues" evidence="1">
    <location>
        <begin position="1"/>
        <end position="11"/>
    </location>
</feature>
<keyword evidence="2" id="KW-0472">Membrane</keyword>
<evidence type="ECO:0000313" key="3">
    <source>
        <dbReference type="EMBL" id="RBP99975.1"/>
    </source>
</evidence>
<dbReference type="AlphaFoldDB" id="A0A366KE21"/>
<sequence>MRPHAPHDRGSRRPSAPIAGGRSNRGKHLFNGIDLDDPEQNPAYGHWDPYAVIAFVMALFLPVPLISAIMGAIAIYRTRTFHMKGFGLAVAAVVINLIYTALVVWLAMSGMTADDFYRQMMQAMVPGQGDGGGSGDQVTA</sequence>
<evidence type="ECO:0000313" key="4">
    <source>
        <dbReference type="Proteomes" id="UP000252345"/>
    </source>
</evidence>
<comment type="caution">
    <text evidence="3">The sequence shown here is derived from an EMBL/GenBank/DDBJ whole genome shotgun (WGS) entry which is preliminary data.</text>
</comment>
<gene>
    <name evidence="3" type="ORF">CRD59_00455</name>
</gene>
<dbReference type="OrthoDB" id="3240445at2"/>
<protein>
    <recommendedName>
        <fullName evidence="5">DUF4190 domain-containing protein</fullName>
    </recommendedName>
</protein>
<dbReference type="EMBL" id="PDCH01000001">
    <property type="protein sequence ID" value="RBP99975.1"/>
    <property type="molecule type" value="Genomic_DNA"/>
</dbReference>
<proteinExistence type="predicted"/>
<feature type="region of interest" description="Disordered" evidence="1">
    <location>
        <begin position="1"/>
        <end position="25"/>
    </location>
</feature>
<reference evidence="3 4" key="1">
    <citation type="submission" date="2017-10" db="EMBL/GenBank/DDBJ databases">
        <title>Bifidobacterium xylocopum sp. nov. and Bifidobacterium aemilianum sp. nov., from the carpenter bee (Xylocopa violacea) digestive tract.</title>
        <authorList>
            <person name="Alberoni D."/>
            <person name="Baffoni L."/>
            <person name="Di Gioia D."/>
            <person name="Gaggia F."/>
            <person name="Biavati B."/>
        </authorList>
    </citation>
    <scope>NUCLEOTIDE SEQUENCE [LARGE SCALE GENOMIC DNA]</scope>
    <source>
        <strain evidence="3 4">XV2</strain>
    </source>
</reference>
<keyword evidence="2" id="KW-1133">Transmembrane helix</keyword>
<organism evidence="3 4">
    <name type="scientific">Bifidobacterium xylocopae</name>
    <dbReference type="NCBI Taxonomy" id="2493119"/>
    <lineage>
        <taxon>Bacteria</taxon>
        <taxon>Bacillati</taxon>
        <taxon>Actinomycetota</taxon>
        <taxon>Actinomycetes</taxon>
        <taxon>Bifidobacteriales</taxon>
        <taxon>Bifidobacteriaceae</taxon>
        <taxon>Bifidobacterium</taxon>
    </lineage>
</organism>
<name>A0A366KE21_9BIFI</name>
<evidence type="ECO:0000256" key="2">
    <source>
        <dbReference type="SAM" id="Phobius"/>
    </source>
</evidence>
<evidence type="ECO:0000256" key="1">
    <source>
        <dbReference type="SAM" id="MobiDB-lite"/>
    </source>
</evidence>
<dbReference type="RefSeq" id="WP_113852637.1">
    <property type="nucleotide sequence ID" value="NZ_PDCH01000001.1"/>
</dbReference>
<accession>A0A366KE21</accession>
<evidence type="ECO:0008006" key="5">
    <source>
        <dbReference type="Google" id="ProtNLM"/>
    </source>
</evidence>
<feature type="transmembrane region" description="Helical" evidence="2">
    <location>
        <begin position="50"/>
        <end position="76"/>
    </location>
</feature>
<dbReference type="Proteomes" id="UP000252345">
    <property type="component" value="Unassembled WGS sequence"/>
</dbReference>
<keyword evidence="2" id="KW-0812">Transmembrane</keyword>